<comment type="caution">
    <text evidence="1">The sequence shown here is derived from an EMBL/GenBank/DDBJ whole genome shotgun (WGS) entry which is preliminary data.</text>
</comment>
<dbReference type="OrthoDB" id="9987187at2759"/>
<proteinExistence type="predicted"/>
<protein>
    <recommendedName>
        <fullName evidence="3">Chitin-binding type-2 domain-containing protein</fullName>
    </recommendedName>
</protein>
<dbReference type="GO" id="GO:0008061">
    <property type="term" value="F:chitin binding"/>
    <property type="evidence" value="ECO:0007669"/>
    <property type="project" value="InterPro"/>
</dbReference>
<evidence type="ECO:0008006" key="3">
    <source>
        <dbReference type="Google" id="ProtNLM"/>
    </source>
</evidence>
<sequence>MSTESRILIFTWPKSFFVFDGTKLIPANCDGTSCFDPEACACVETLPTCSEECPFVDDPYDDCRAYFVCSGNEIIPINCPDTLCFDQASCGCVERVGSPSSLRAPTARKATAKTTTPLTCPSDCPFVDDPSSCERFYYCDGTNLIPEVCPGTLCFDQPTCTCR</sequence>
<dbReference type="EMBL" id="SEYY01000670">
    <property type="protein sequence ID" value="KAB7506763.1"/>
    <property type="molecule type" value="Genomic_DNA"/>
</dbReference>
<gene>
    <name evidence="1" type="ORF">Anas_03124</name>
</gene>
<organism evidence="1 2">
    <name type="scientific">Armadillidium nasatum</name>
    <dbReference type="NCBI Taxonomy" id="96803"/>
    <lineage>
        <taxon>Eukaryota</taxon>
        <taxon>Metazoa</taxon>
        <taxon>Ecdysozoa</taxon>
        <taxon>Arthropoda</taxon>
        <taxon>Crustacea</taxon>
        <taxon>Multicrustacea</taxon>
        <taxon>Malacostraca</taxon>
        <taxon>Eumalacostraca</taxon>
        <taxon>Peracarida</taxon>
        <taxon>Isopoda</taxon>
        <taxon>Oniscidea</taxon>
        <taxon>Crinocheta</taxon>
        <taxon>Armadillidiidae</taxon>
        <taxon>Armadillidium</taxon>
    </lineage>
</organism>
<reference evidence="1 2" key="1">
    <citation type="journal article" date="2019" name="PLoS Biol.">
        <title>Sex chromosomes control vertical transmission of feminizing Wolbachia symbionts in an isopod.</title>
        <authorList>
            <person name="Becking T."/>
            <person name="Chebbi M.A."/>
            <person name="Giraud I."/>
            <person name="Moumen B."/>
            <person name="Laverre T."/>
            <person name="Caubet Y."/>
            <person name="Peccoud J."/>
            <person name="Gilbert C."/>
            <person name="Cordaux R."/>
        </authorList>
    </citation>
    <scope>NUCLEOTIDE SEQUENCE [LARGE SCALE GENOMIC DNA]</scope>
    <source>
        <strain evidence="1">ANa2</strain>
        <tissue evidence="1">Whole body excluding digestive tract and cuticle</tissue>
    </source>
</reference>
<accession>A0A5N5TKR3</accession>
<dbReference type="AlphaFoldDB" id="A0A5N5TKR3"/>
<dbReference type="Proteomes" id="UP000326759">
    <property type="component" value="Unassembled WGS sequence"/>
</dbReference>
<dbReference type="InterPro" id="IPR036508">
    <property type="entry name" value="Chitin-bd_dom_sf"/>
</dbReference>
<evidence type="ECO:0000313" key="2">
    <source>
        <dbReference type="Proteomes" id="UP000326759"/>
    </source>
</evidence>
<evidence type="ECO:0000313" key="1">
    <source>
        <dbReference type="EMBL" id="KAB7506763.1"/>
    </source>
</evidence>
<name>A0A5N5TKR3_9CRUS</name>
<keyword evidence="2" id="KW-1185">Reference proteome</keyword>
<dbReference type="SUPFAM" id="SSF57625">
    <property type="entry name" value="Invertebrate chitin-binding proteins"/>
    <property type="match status" value="2"/>
</dbReference>